<dbReference type="Gene3D" id="3.40.50.140">
    <property type="match status" value="1"/>
</dbReference>
<dbReference type="InterPro" id="IPR006171">
    <property type="entry name" value="TOPRIM_dom"/>
</dbReference>
<dbReference type="PROSITE" id="PS52039">
    <property type="entry name" value="TOPO_IA_2"/>
    <property type="match status" value="1"/>
</dbReference>
<dbReference type="InterPro" id="IPR013824">
    <property type="entry name" value="Topo_IA_cen_sub1"/>
</dbReference>
<dbReference type="PANTHER" id="PTHR42785:SF1">
    <property type="entry name" value="DNA TOPOISOMERASE"/>
    <property type="match status" value="1"/>
</dbReference>
<reference evidence="12 13" key="1">
    <citation type="journal article" date="2019" name="Int. J. Syst. Evol. Microbiol.">
        <title>The Global Catalogue of Microorganisms (GCM) 10K type strain sequencing project: providing services to taxonomists for standard genome sequencing and annotation.</title>
        <authorList>
            <consortium name="The Broad Institute Genomics Platform"/>
            <consortium name="The Broad Institute Genome Sequencing Center for Infectious Disease"/>
            <person name="Wu L."/>
            <person name="Ma J."/>
        </authorList>
    </citation>
    <scope>NUCLEOTIDE SEQUENCE [LARGE SCALE GENOMIC DNA]</scope>
    <source>
        <strain evidence="12 13">JCM 14902</strain>
    </source>
</reference>
<evidence type="ECO:0000256" key="1">
    <source>
        <dbReference type="ARBA" id="ARBA00000213"/>
    </source>
</evidence>
<evidence type="ECO:0000256" key="8">
    <source>
        <dbReference type="HAMAP-Rule" id="MF_00952"/>
    </source>
</evidence>
<dbReference type="SMART" id="SM00493">
    <property type="entry name" value="TOPRIM"/>
    <property type="match status" value="1"/>
</dbReference>
<dbReference type="PANTHER" id="PTHR42785">
    <property type="entry name" value="DNA TOPOISOMERASE, TYPE IA, CORE"/>
    <property type="match status" value="1"/>
</dbReference>
<dbReference type="Pfam" id="PF01751">
    <property type="entry name" value="Toprim"/>
    <property type="match status" value="1"/>
</dbReference>
<dbReference type="SMART" id="SM00436">
    <property type="entry name" value="TOP1Bc"/>
    <property type="match status" value="1"/>
</dbReference>
<gene>
    <name evidence="8 12" type="primary">topA</name>
    <name evidence="12" type="ORF">GCM10009777_33820</name>
</gene>
<evidence type="ECO:0000256" key="9">
    <source>
        <dbReference type="SAM" id="MobiDB-lite"/>
    </source>
</evidence>
<evidence type="ECO:0000256" key="6">
    <source>
        <dbReference type="ARBA" id="ARBA00023125"/>
    </source>
</evidence>
<dbReference type="EMBL" id="BAAAOH010000001">
    <property type="protein sequence ID" value="GAA1995069.1"/>
    <property type="molecule type" value="Genomic_DNA"/>
</dbReference>
<dbReference type="NCBIfam" id="TIGR01051">
    <property type="entry name" value="topA_bact"/>
    <property type="match status" value="1"/>
</dbReference>
<dbReference type="Pfam" id="PF01131">
    <property type="entry name" value="Topoisom_bac"/>
    <property type="match status" value="1"/>
</dbReference>
<dbReference type="InterPro" id="IPR005733">
    <property type="entry name" value="TopoI_bac-type"/>
</dbReference>
<feature type="site" description="Interaction with DNA" evidence="8">
    <location>
        <position position="521"/>
    </location>
</feature>
<organism evidence="12 13">
    <name type="scientific">Microbacterium pumilum</name>
    <dbReference type="NCBI Taxonomy" id="344165"/>
    <lineage>
        <taxon>Bacteria</taxon>
        <taxon>Bacillati</taxon>
        <taxon>Actinomycetota</taxon>
        <taxon>Actinomycetes</taxon>
        <taxon>Micrococcales</taxon>
        <taxon>Microbacteriaceae</taxon>
        <taxon>Microbacterium</taxon>
    </lineage>
</organism>
<dbReference type="PROSITE" id="PS00396">
    <property type="entry name" value="TOPO_IA_1"/>
    <property type="match status" value="1"/>
</dbReference>
<feature type="region of interest" description="Interaction with DNA" evidence="8">
    <location>
        <begin position="176"/>
        <end position="181"/>
    </location>
</feature>
<comment type="similarity">
    <text evidence="2 8">Belongs to the type IA topoisomerase family.</text>
</comment>
<evidence type="ECO:0000256" key="4">
    <source>
        <dbReference type="ARBA" id="ARBA00022842"/>
    </source>
</evidence>
<keyword evidence="4" id="KW-0460">Magnesium</keyword>
<dbReference type="CDD" id="cd03363">
    <property type="entry name" value="TOPRIM_TopoIA_TopoI"/>
    <property type="match status" value="1"/>
</dbReference>
<keyword evidence="7 8" id="KW-0413">Isomerase</keyword>
<dbReference type="CDD" id="cd00186">
    <property type="entry name" value="TOP1Ac"/>
    <property type="match status" value="1"/>
</dbReference>
<dbReference type="RefSeq" id="WP_344064989.1">
    <property type="nucleotide sequence ID" value="NZ_BAAAOH010000001.1"/>
</dbReference>
<comment type="caution">
    <text evidence="8">Lacks conserved residue(s) required for the propagation of feature annotation.</text>
</comment>
<dbReference type="InterPro" id="IPR000380">
    <property type="entry name" value="Topo_IA"/>
</dbReference>
<dbReference type="EC" id="5.6.2.1" evidence="8"/>
<feature type="site" description="Interaction with DNA" evidence="8">
    <location>
        <position position="152"/>
    </location>
</feature>
<comment type="subunit">
    <text evidence="8">Monomer.</text>
</comment>
<keyword evidence="3" id="KW-0479">Metal-binding</keyword>
<feature type="region of interest" description="Disordered" evidence="9">
    <location>
        <begin position="761"/>
        <end position="783"/>
    </location>
</feature>
<feature type="site" description="Interaction with DNA" evidence="8">
    <location>
        <position position="168"/>
    </location>
</feature>
<dbReference type="Pfam" id="PF13368">
    <property type="entry name" value="Toprim_C_rpt"/>
    <property type="match status" value="4"/>
</dbReference>
<feature type="region of interest" description="Disordered" evidence="9">
    <location>
        <begin position="691"/>
        <end position="734"/>
    </location>
</feature>
<name>A0ABN2SZH5_9MICO</name>
<dbReference type="InterPro" id="IPR013826">
    <property type="entry name" value="Topo_IA_cen_sub3"/>
</dbReference>
<dbReference type="InterPro" id="IPR025589">
    <property type="entry name" value="Toprim_C_rpt"/>
</dbReference>
<keyword evidence="5 8" id="KW-0799">Topoisomerase</keyword>
<feature type="region of interest" description="Disordered" evidence="9">
    <location>
        <begin position="877"/>
        <end position="902"/>
    </location>
</feature>
<feature type="site" description="Interaction with DNA" evidence="8">
    <location>
        <position position="153"/>
    </location>
</feature>
<feature type="site" description="Interaction with DNA" evidence="8">
    <location>
        <position position="156"/>
    </location>
</feature>
<feature type="region of interest" description="Disordered" evidence="9">
    <location>
        <begin position="268"/>
        <end position="295"/>
    </location>
</feature>
<dbReference type="InterPro" id="IPR013825">
    <property type="entry name" value="Topo_IA_cen_sub2"/>
</dbReference>
<keyword evidence="13" id="KW-1185">Reference proteome</keyword>
<dbReference type="InterPro" id="IPR028612">
    <property type="entry name" value="Topoisom_1_IA"/>
</dbReference>
<evidence type="ECO:0000256" key="7">
    <source>
        <dbReference type="ARBA" id="ARBA00023235"/>
    </source>
</evidence>
<dbReference type="HAMAP" id="MF_00952">
    <property type="entry name" value="Topoisom_1_prok"/>
    <property type="match status" value="1"/>
</dbReference>
<evidence type="ECO:0000256" key="5">
    <source>
        <dbReference type="ARBA" id="ARBA00023029"/>
    </source>
</evidence>
<evidence type="ECO:0000259" key="11">
    <source>
        <dbReference type="PROSITE" id="PS52039"/>
    </source>
</evidence>
<feature type="site" description="Interaction with DNA" evidence="8">
    <location>
        <position position="35"/>
    </location>
</feature>
<evidence type="ECO:0000259" key="10">
    <source>
        <dbReference type="PROSITE" id="PS50880"/>
    </source>
</evidence>
<dbReference type="Gene3D" id="2.70.20.10">
    <property type="entry name" value="Topoisomerase I, domain 3"/>
    <property type="match status" value="1"/>
</dbReference>
<feature type="compositionally biased region" description="Basic residues" evidence="9">
    <location>
        <begin position="888"/>
        <end position="902"/>
    </location>
</feature>
<dbReference type="PROSITE" id="PS50880">
    <property type="entry name" value="TOPRIM"/>
    <property type="match status" value="1"/>
</dbReference>
<evidence type="ECO:0000256" key="3">
    <source>
        <dbReference type="ARBA" id="ARBA00022723"/>
    </source>
</evidence>
<protein>
    <recommendedName>
        <fullName evidence="8">DNA topoisomerase 1</fullName>
        <ecNumber evidence="8">5.6.2.1</ecNumber>
    </recommendedName>
    <alternativeName>
        <fullName evidence="8">DNA topoisomerase I</fullName>
    </alternativeName>
</protein>
<dbReference type="Gene3D" id="1.10.290.10">
    <property type="entry name" value="Topoisomerase I, domain 4"/>
    <property type="match status" value="1"/>
</dbReference>
<comment type="catalytic activity">
    <reaction evidence="1 8">
        <text>ATP-independent breakage of single-stranded DNA, followed by passage and rejoining.</text>
        <dbReference type="EC" id="5.6.2.1"/>
    </reaction>
</comment>
<dbReference type="InterPro" id="IPR003602">
    <property type="entry name" value="Topo_IA_DNA-bd_dom"/>
</dbReference>
<dbReference type="PRINTS" id="PR00417">
    <property type="entry name" value="PRTPISMRASEI"/>
</dbReference>
<feature type="site" description="Interaction with DNA" evidence="8">
    <location>
        <position position="321"/>
    </location>
</feature>
<accession>A0ABN2SZH5</accession>
<evidence type="ECO:0000256" key="2">
    <source>
        <dbReference type="ARBA" id="ARBA00009446"/>
    </source>
</evidence>
<comment type="caution">
    <text evidence="12">The sequence shown here is derived from an EMBL/GenBank/DDBJ whole genome shotgun (WGS) entry which is preliminary data.</text>
</comment>
<evidence type="ECO:0000313" key="12">
    <source>
        <dbReference type="EMBL" id="GAA1995069.1"/>
    </source>
</evidence>
<dbReference type="InterPro" id="IPR003601">
    <property type="entry name" value="Topo_IA_2"/>
</dbReference>
<feature type="domain" description="Topo IA-type catalytic" evidence="11">
    <location>
        <begin position="142"/>
        <end position="589"/>
    </location>
</feature>
<evidence type="ECO:0000313" key="13">
    <source>
        <dbReference type="Proteomes" id="UP001500326"/>
    </source>
</evidence>
<feature type="domain" description="Toprim" evidence="10">
    <location>
        <begin position="5"/>
        <end position="127"/>
    </location>
</feature>
<feature type="active site" description="O-(5'-phospho-DNA)-tyrosine intermediate" evidence="8">
    <location>
        <position position="319"/>
    </location>
</feature>
<dbReference type="InterPro" id="IPR013497">
    <property type="entry name" value="Topo_IA_cen"/>
</dbReference>
<dbReference type="SMART" id="SM00437">
    <property type="entry name" value="TOP1Ac"/>
    <property type="match status" value="1"/>
</dbReference>
<dbReference type="SUPFAM" id="SSF56712">
    <property type="entry name" value="Prokaryotic type I DNA topoisomerase"/>
    <property type="match status" value="1"/>
</dbReference>
<dbReference type="InterPro" id="IPR034149">
    <property type="entry name" value="TOPRIM_TopoI"/>
</dbReference>
<dbReference type="InterPro" id="IPR023405">
    <property type="entry name" value="Topo_IA_core_domain"/>
</dbReference>
<dbReference type="InterPro" id="IPR023406">
    <property type="entry name" value="Topo_IA_AS"/>
</dbReference>
<keyword evidence="6 8" id="KW-0238">DNA-binding</keyword>
<dbReference type="Gene3D" id="1.10.460.10">
    <property type="entry name" value="Topoisomerase I, domain 2"/>
    <property type="match status" value="1"/>
</dbReference>
<sequence length="902" mass="98902">MAEGKKLVIVESPTKMRSIQGYLGDGYEVLSSVGHIRDLADKKDIPADKKQAYGKYSIDIDNGFDPYYVESERGRKTVAELKRALKGADELLLATDEDREGEAIAWHLLEALKPKVPVRRMVFHEITKDAIREAVDHTRELDLALVDAQETRRILDRLYGWDVSPVLWFKVQQGTSAGRVQSAATRMVVERERDRMAFVSASYWDIETLAVKEAASFAARLARVDGAPLARGTDFDDHGELKKAVLVLDEAGARTLAAAIEAAATASVSNLESKPGTRSPRAPFTTSTLQQEAGRKLSMSAKHAMSVAQRLYEKGFITYMRTDSTALSTQAVQAARAQAVEMYGEKAVPLNPRLYANKSKNAQEAHEAIRPSGEVFRKPSEVSGELDRDEQRLYDLIWKRTMASQMSDAKYETTTVTLAVDAGGRRVEFTASGTVYTFRGFLDAYEEGHDEKRSDADKAEDQSLPAVAVGDVLRLKDVEPKGHSTSPKPRFTEASLVKALEEKGIGRPSTFASIIDVILNRGYVSKRGQALIPSWLAFSVVRLLEEHFADLVDYDFTAALEDDLDAIARGEQKRVDWLKDFYFGSADQVGLRNIVENLGEIDARALNSTPIGDVATLRFGKYGPYLEIVDPTDAAAEPRRVNIPEDLAPDELTPAKAQELIDAPVAGDRVLGENPANGKLVVVKDGRYGPYVQEVDPPAPETESIDDATGEVIDVPEPAPKKRGAKKDAAPKPRTASLFKSMSVDTIDLETALRLLDLPRTVGADPESSEPITAQNGRYGPYLKKGTDSRTLASEQQLFDITLDEALAVYAQPKYGARGASSALKEFEADPVSGKPIKLKDGRFGPYVTDGETNATIPRGEDAMEISFDRAVQLIADKRAKGPAPKRTAARRTTTRKAPAKK</sequence>
<proteinExistence type="inferred from homology"/>
<comment type="function">
    <text evidence="8">Releases the supercoiling and torsional tension of DNA, which is introduced during the DNA replication and transcription, by transiently cleaving and rejoining one strand of the DNA duplex. Introduces a single-strand break via transesterification at a target site in duplex DNA. The scissile phosphodiester is attacked by the catalytic tyrosine of the enzyme, resulting in the formation of a DNA-(5'-phosphotyrosyl)-enzyme intermediate and the expulsion of a 3'-OH DNA strand. The free DNA strand then undergoes passage around the unbroken strand, thus removing DNA supercoils. Finally, in the religation step, the DNA 3'-OH attacks the covalent intermediate to expel the active-site tyrosine and restore the DNA phosphodiester backbone.</text>
</comment>
<dbReference type="Proteomes" id="UP001500326">
    <property type="component" value="Unassembled WGS sequence"/>
</dbReference>